<dbReference type="CDD" id="cd13220">
    <property type="entry name" value="PH-GRAM_GRAMDC"/>
    <property type="match status" value="1"/>
</dbReference>
<dbReference type="GO" id="GO:0005739">
    <property type="term" value="C:mitochondrion"/>
    <property type="evidence" value="ECO:0007669"/>
    <property type="project" value="TreeGrafter"/>
</dbReference>
<dbReference type="GO" id="GO:0120015">
    <property type="term" value="F:sterol transfer activity"/>
    <property type="evidence" value="ECO:0007669"/>
    <property type="project" value="TreeGrafter"/>
</dbReference>
<feature type="region of interest" description="Disordered" evidence="6">
    <location>
        <begin position="1"/>
        <end position="57"/>
    </location>
</feature>
<evidence type="ECO:0000256" key="2">
    <source>
        <dbReference type="ARBA" id="ARBA00006582"/>
    </source>
</evidence>
<name>A0A8H4QJ48_9AGAR</name>
<reference evidence="9 10" key="1">
    <citation type="submission" date="2019-12" db="EMBL/GenBank/DDBJ databases">
        <authorList>
            <person name="Floudas D."/>
            <person name="Bentzer J."/>
            <person name="Ahren D."/>
            <person name="Johansson T."/>
            <person name="Persson P."/>
            <person name="Tunlid A."/>
        </authorList>
    </citation>
    <scope>NUCLEOTIDE SEQUENCE [LARGE SCALE GENOMIC DNA]</scope>
    <source>
        <strain evidence="9 10">CBS 102.39</strain>
    </source>
</reference>
<proteinExistence type="inferred from homology"/>
<comment type="subcellular location">
    <subcellularLocation>
        <location evidence="1">Membrane</location>
        <topology evidence="1">Single-pass membrane protein</topology>
    </subcellularLocation>
</comment>
<evidence type="ECO:0000313" key="10">
    <source>
        <dbReference type="Proteomes" id="UP000521872"/>
    </source>
</evidence>
<evidence type="ECO:0000256" key="7">
    <source>
        <dbReference type="SAM" id="Phobius"/>
    </source>
</evidence>
<dbReference type="PROSITE" id="PS51778">
    <property type="entry name" value="VAST"/>
    <property type="match status" value="1"/>
</dbReference>
<dbReference type="AlphaFoldDB" id="A0A8H4QJ48"/>
<organism evidence="9 10">
    <name type="scientific">Agrocybe pediades</name>
    <dbReference type="NCBI Taxonomy" id="84607"/>
    <lineage>
        <taxon>Eukaryota</taxon>
        <taxon>Fungi</taxon>
        <taxon>Dikarya</taxon>
        <taxon>Basidiomycota</taxon>
        <taxon>Agaricomycotina</taxon>
        <taxon>Agaricomycetes</taxon>
        <taxon>Agaricomycetidae</taxon>
        <taxon>Agaricales</taxon>
        <taxon>Agaricineae</taxon>
        <taxon>Strophariaceae</taxon>
        <taxon>Agrocybe</taxon>
    </lineage>
</organism>
<dbReference type="EMBL" id="JAACJL010000057">
    <property type="protein sequence ID" value="KAF4611859.1"/>
    <property type="molecule type" value="Genomic_DNA"/>
</dbReference>
<gene>
    <name evidence="9" type="ORF">D9613_004343</name>
</gene>
<comment type="similarity">
    <text evidence="2">Belongs to the YSP2 family.</text>
</comment>
<dbReference type="PANTHER" id="PTHR23319">
    <property type="entry name" value="GRAM DOMAIN CONTAINING 1B, ISOFORM E"/>
    <property type="match status" value="1"/>
</dbReference>
<dbReference type="InterPro" id="IPR004182">
    <property type="entry name" value="GRAM"/>
</dbReference>
<sequence>MSRSLRAESSTSSTGSWRRQQQPTLADDDSLKAGYDSGIGEDSDSGSETSNTNDEERPITGFAVAGSRRNAEFHELFPSVPEDEFLIEDYGCALQREILLQGRLYLSENHISFQANIFGWITQLSIPLEEITTIEKKLTAYVIPNAIQITTPQRKYTFASFLSRDSTFTFIYNIWRLQRPDTIACNNNETAPTHIVDDPGAGPGLAEAVAGLPSKKATQCTCGKENKHYSEVAMDITVPGTPEKIHNLLFASEFIKDFMVNNQKLTEIEMSEWKPINPSSPLLTQRDYSFIKPLTGSFGPKQTKCELNDEVLFHDAEQYISTMTTTRTPNVPSGGVFSVKTRTCITWASAISSRVVVTTQVEWTGRSFVKGIIERSAIDGQKVYHAELERCMRAYIKDHKADFLPEGLDASVVDSVPETTETLSSDKPTPEKTSTSTRTTSSRLQPILDSILRICKRRTSTDVLWVVIVGLVITNLWTLSWAGSVHDEVHRKFEARRMEMQERLLQSHRAAETSRYFSRVASNVLSHLVVLLCTLIFAVGYIHRLVSARQNLRYQTILLNLFLFLRIPPPNLPLHLPPAVALHASVALLLAPLAPLL</sequence>
<evidence type="ECO:0000256" key="3">
    <source>
        <dbReference type="ARBA" id="ARBA00022692"/>
    </source>
</evidence>
<dbReference type="Gene3D" id="2.30.29.30">
    <property type="entry name" value="Pleckstrin-homology domain (PH domain)/Phosphotyrosine-binding domain (PTB)"/>
    <property type="match status" value="1"/>
</dbReference>
<evidence type="ECO:0000256" key="4">
    <source>
        <dbReference type="ARBA" id="ARBA00022989"/>
    </source>
</evidence>
<keyword evidence="10" id="KW-1185">Reference proteome</keyword>
<feature type="domain" description="VASt" evidence="8">
    <location>
        <begin position="228"/>
        <end position="400"/>
    </location>
</feature>
<comment type="caution">
    <text evidence="9">The sequence shown here is derived from an EMBL/GenBank/DDBJ whole genome shotgun (WGS) entry which is preliminary data.</text>
</comment>
<dbReference type="GO" id="GO:0032366">
    <property type="term" value="P:intracellular sterol transport"/>
    <property type="evidence" value="ECO:0007669"/>
    <property type="project" value="TreeGrafter"/>
</dbReference>
<dbReference type="InterPro" id="IPR051482">
    <property type="entry name" value="Cholesterol_transport"/>
</dbReference>
<feature type="transmembrane region" description="Helical" evidence="7">
    <location>
        <begin position="524"/>
        <end position="543"/>
    </location>
</feature>
<keyword evidence="3 7" id="KW-0812">Transmembrane</keyword>
<evidence type="ECO:0000256" key="6">
    <source>
        <dbReference type="SAM" id="MobiDB-lite"/>
    </source>
</evidence>
<dbReference type="GO" id="GO:0140268">
    <property type="term" value="C:endoplasmic reticulum-plasma membrane contact site"/>
    <property type="evidence" value="ECO:0007669"/>
    <property type="project" value="TreeGrafter"/>
</dbReference>
<dbReference type="PANTHER" id="PTHR23319:SF4">
    <property type="entry name" value="GRAM DOMAIN CONTAINING 1B, ISOFORM E"/>
    <property type="match status" value="1"/>
</dbReference>
<dbReference type="InterPro" id="IPR031968">
    <property type="entry name" value="VASt"/>
</dbReference>
<evidence type="ECO:0000256" key="1">
    <source>
        <dbReference type="ARBA" id="ARBA00004167"/>
    </source>
</evidence>
<feature type="compositionally biased region" description="Low complexity" evidence="6">
    <location>
        <begin position="425"/>
        <end position="441"/>
    </location>
</feature>
<feature type="compositionally biased region" description="Low complexity" evidence="6">
    <location>
        <begin position="1"/>
        <end position="19"/>
    </location>
</feature>
<dbReference type="Pfam" id="PF16016">
    <property type="entry name" value="VASt"/>
    <property type="match status" value="1"/>
</dbReference>
<feature type="transmembrane region" description="Helical" evidence="7">
    <location>
        <begin position="463"/>
        <end position="483"/>
    </location>
</feature>
<dbReference type="GO" id="GO:0032934">
    <property type="term" value="F:sterol binding"/>
    <property type="evidence" value="ECO:0007669"/>
    <property type="project" value="TreeGrafter"/>
</dbReference>
<evidence type="ECO:0000313" key="9">
    <source>
        <dbReference type="EMBL" id="KAF4611859.1"/>
    </source>
</evidence>
<protein>
    <recommendedName>
        <fullName evidence="8">VASt domain-containing protein</fullName>
    </recommendedName>
</protein>
<evidence type="ECO:0000259" key="8">
    <source>
        <dbReference type="PROSITE" id="PS51778"/>
    </source>
</evidence>
<dbReference type="Proteomes" id="UP000521872">
    <property type="component" value="Unassembled WGS sequence"/>
</dbReference>
<dbReference type="Pfam" id="PF02893">
    <property type="entry name" value="GRAM"/>
    <property type="match status" value="1"/>
</dbReference>
<accession>A0A8H4QJ48</accession>
<dbReference type="GO" id="GO:0032541">
    <property type="term" value="C:cortical endoplasmic reticulum"/>
    <property type="evidence" value="ECO:0007669"/>
    <property type="project" value="TreeGrafter"/>
</dbReference>
<dbReference type="InterPro" id="IPR011993">
    <property type="entry name" value="PH-like_dom_sf"/>
</dbReference>
<feature type="region of interest" description="Disordered" evidence="6">
    <location>
        <begin position="417"/>
        <end position="441"/>
    </location>
</feature>
<dbReference type="SMART" id="SM00568">
    <property type="entry name" value="GRAM"/>
    <property type="match status" value="1"/>
</dbReference>
<dbReference type="GO" id="GO:0005886">
    <property type="term" value="C:plasma membrane"/>
    <property type="evidence" value="ECO:0007669"/>
    <property type="project" value="TreeGrafter"/>
</dbReference>
<keyword evidence="5 7" id="KW-0472">Membrane</keyword>
<keyword evidence="4 7" id="KW-1133">Transmembrane helix</keyword>
<dbReference type="GO" id="GO:0005789">
    <property type="term" value="C:endoplasmic reticulum membrane"/>
    <property type="evidence" value="ECO:0007669"/>
    <property type="project" value="TreeGrafter"/>
</dbReference>
<evidence type="ECO:0000256" key="5">
    <source>
        <dbReference type="ARBA" id="ARBA00023136"/>
    </source>
</evidence>